<feature type="transmembrane region" description="Helical" evidence="7">
    <location>
        <begin position="1309"/>
        <end position="1326"/>
    </location>
</feature>
<dbReference type="PANTHER" id="PTHR10582">
    <property type="entry name" value="TRANSIENT RECEPTOR POTENTIAL ION CHANNEL PROTEIN"/>
    <property type="match status" value="1"/>
</dbReference>
<evidence type="ECO:0000259" key="8">
    <source>
        <dbReference type="Pfam" id="PF00520"/>
    </source>
</evidence>
<keyword evidence="3" id="KW-0677">Repeat</keyword>
<dbReference type="PANTHER" id="PTHR10582:SF2">
    <property type="entry name" value="INACTIVE"/>
    <property type="match status" value="1"/>
</dbReference>
<dbReference type="GO" id="GO:0098703">
    <property type="term" value="P:calcium ion import across plasma membrane"/>
    <property type="evidence" value="ECO:0007669"/>
    <property type="project" value="TreeGrafter"/>
</dbReference>
<feature type="transmembrane region" description="Helical" evidence="7">
    <location>
        <begin position="1346"/>
        <end position="1371"/>
    </location>
</feature>
<reference evidence="9 10" key="1">
    <citation type="submission" date="2016-07" db="EMBL/GenBank/DDBJ databases">
        <title>Pervasive Adenine N6-methylation of Active Genes in Fungi.</title>
        <authorList>
            <consortium name="DOE Joint Genome Institute"/>
            <person name="Mondo S.J."/>
            <person name="Dannebaum R.O."/>
            <person name="Kuo R.C."/>
            <person name="Labutti K."/>
            <person name="Haridas S."/>
            <person name="Kuo A."/>
            <person name="Salamov A."/>
            <person name="Ahrendt S.R."/>
            <person name="Lipzen A."/>
            <person name="Sullivan W."/>
            <person name="Andreopoulos W.B."/>
            <person name="Clum A."/>
            <person name="Lindquist E."/>
            <person name="Daum C."/>
            <person name="Ramamoorthy G.K."/>
            <person name="Gryganskyi A."/>
            <person name="Culley D."/>
            <person name="Magnuson J.K."/>
            <person name="James T.Y."/>
            <person name="O'Malley M.A."/>
            <person name="Stajich J.E."/>
            <person name="Spatafora J.W."/>
            <person name="Visel A."/>
            <person name="Grigoriev I.V."/>
        </authorList>
    </citation>
    <scope>NUCLEOTIDE SEQUENCE [LARGE SCALE GENOMIC DNA]</scope>
    <source>
        <strain evidence="9 10">NRRL 3116</strain>
    </source>
</reference>
<dbReference type="STRING" id="64571.A0A1Y2GGN9"/>
<comment type="subcellular location">
    <subcellularLocation>
        <location evidence="1">Membrane</location>
        <topology evidence="1">Multi-pass membrane protein</topology>
    </subcellularLocation>
</comment>
<dbReference type="EMBL" id="MCFF01000034">
    <property type="protein sequence ID" value="ORZ09337.1"/>
    <property type="molecule type" value="Genomic_DNA"/>
</dbReference>
<keyword evidence="10" id="KW-1185">Reference proteome</keyword>
<evidence type="ECO:0000256" key="6">
    <source>
        <dbReference type="SAM" id="Coils"/>
    </source>
</evidence>
<feature type="coiled-coil region" evidence="6">
    <location>
        <begin position="1442"/>
        <end position="1476"/>
    </location>
</feature>
<dbReference type="Proteomes" id="UP000193648">
    <property type="component" value="Unassembled WGS sequence"/>
</dbReference>
<protein>
    <recommendedName>
        <fullName evidence="8">Ion transport domain-containing protein</fullName>
    </recommendedName>
</protein>
<accession>A0A1Y2GGN9</accession>
<feature type="transmembrane region" description="Helical" evidence="7">
    <location>
        <begin position="1137"/>
        <end position="1157"/>
    </location>
</feature>
<dbReference type="InterPro" id="IPR036322">
    <property type="entry name" value="WD40_repeat_dom_sf"/>
</dbReference>
<organism evidence="9 10">
    <name type="scientific">Lobosporangium transversale</name>
    <dbReference type="NCBI Taxonomy" id="64571"/>
    <lineage>
        <taxon>Eukaryota</taxon>
        <taxon>Fungi</taxon>
        <taxon>Fungi incertae sedis</taxon>
        <taxon>Mucoromycota</taxon>
        <taxon>Mortierellomycotina</taxon>
        <taxon>Mortierellomycetes</taxon>
        <taxon>Mortierellales</taxon>
        <taxon>Mortierellaceae</taxon>
        <taxon>Lobosporangium</taxon>
    </lineage>
</organism>
<gene>
    <name evidence="9" type="ORF">BCR41DRAFT_388308</name>
</gene>
<dbReference type="OrthoDB" id="2433234at2759"/>
<evidence type="ECO:0000256" key="2">
    <source>
        <dbReference type="ARBA" id="ARBA00022692"/>
    </source>
</evidence>
<dbReference type="InterPro" id="IPR024862">
    <property type="entry name" value="TRPV"/>
</dbReference>
<name>A0A1Y2GGN9_9FUNG</name>
<feature type="domain" description="Ion transport" evidence="8">
    <location>
        <begin position="1143"/>
        <end position="1373"/>
    </location>
</feature>
<dbReference type="GO" id="GO:0005216">
    <property type="term" value="F:monoatomic ion channel activity"/>
    <property type="evidence" value="ECO:0007669"/>
    <property type="project" value="InterPro"/>
</dbReference>
<dbReference type="SUPFAM" id="SSF50978">
    <property type="entry name" value="WD40 repeat-like"/>
    <property type="match status" value="1"/>
</dbReference>
<dbReference type="InterPro" id="IPR005821">
    <property type="entry name" value="Ion_trans_dom"/>
</dbReference>
<evidence type="ECO:0000256" key="4">
    <source>
        <dbReference type="ARBA" id="ARBA00022989"/>
    </source>
</evidence>
<dbReference type="InParanoid" id="A0A1Y2GGN9"/>
<feature type="transmembrane region" description="Helical" evidence="7">
    <location>
        <begin position="1236"/>
        <end position="1254"/>
    </location>
</feature>
<proteinExistence type="predicted"/>
<keyword evidence="5 7" id="KW-0472">Membrane</keyword>
<evidence type="ECO:0000313" key="10">
    <source>
        <dbReference type="Proteomes" id="UP000193648"/>
    </source>
</evidence>
<keyword evidence="4 7" id="KW-1133">Transmembrane helix</keyword>
<dbReference type="Pfam" id="PF00520">
    <property type="entry name" value="Ion_trans"/>
    <property type="match status" value="1"/>
</dbReference>
<keyword evidence="6" id="KW-0175">Coiled coil</keyword>
<sequence length="1479" mass="167854">MDDGLRNEPTTQALSNASPLHLLPRYTASGNADVIIPIEDNETSNAPTSEPYIGSHSSELSSSPALAAELEKGVRWYFKQSELEIIGMAGTIEQPPVFITPNKDWKCLLETQGGLVHGWYSMILGVTLSSRFTHRSDTLRIEAKQLDSNRCSLNAAKEYTTIAKIDEIGSIQEETIMRLKLHRQIEIVASGYIELSINVKKHDPSSLRLHYVELDVGLTADLVLYGELRPHHIIDVSHVDNTRDRTKTIHSYALNPCGSHAATLCFTEDGQGIIELWSLDSKLSEEPQGSTTKTHIAPIARGDKTLIKVSDLLSSNISMSASDSGNYVTIHSAEPISESSVGIEDTVENVDSTKPYNTVFYFLSSASKKASSRKQQLGNPCIVRQFRGYGKFHSYSSSDNQGKTNEYHITCSGSSIFIHNPDKKWSQIKTLAMAAEPNFEAASELITSLRGNCFAWTGNRGVISFWNIASMKQTSYISVAYDNTGPLVSLSGDGSLAAISTMGCISIYETFSGMKLGDYTEGLGDRRFEVMMDHHIFRIFDQDPSDDLKHQFIECKFIRIRDMEVIRTFPIHKDSSLNFPSPLKGQVYGYREGPIMNITKLDIGTIPLPDSKFREKDLERVAFNQIIRKHRLRFILTSDVEFILTPYTEGTSDALTTVNITRINLAPERQHHPPVSFSSSPSDSVITKKKGMSLKILLGPSHIDHSCIFLPKASRIVLVTGRYMQMWKLLAEGESNSSELAKLELVWALQAEDCRKHSTDLPIYRITSATATEDGMQFALKLFPKRKGEESKHSLKTSKNYDGYKVMKLVYPPVDNSGTLERNRISQGICGAIDMYVGGNLVCQAAVIQYLETLVRPSSQNPVSCIFTLCEAWTYANRNFLEQIMKALLPPTKITWIPDSKAIAAHKLNDPLKKVFQIAEKQPAVIGVAKVIMDYCISHASNSCNLSFLTPIFGSLKQVMTMFPEQAFDCIEQIAYIPVKERPYIIDNHKLAYPPRFRFKFWEPLSLPLPKMPDPIMQLHVVAKQRDPKNDLFTHPLFMASFDALWFYPEDKNNVEERTDHGGLDKKILSLEERIKSTAIVSKTTWWKSMFYMFLFKLNPRNQLYVQCYNFNLDFFDNPAIAALVAYKWNTIGFSYWLGRFAFQCIYYILVLVVAFMQVYYTGEDRTPFIGLFSAIIVMSAIFIWLEALQAYQNWEKYKESLYNLLDMFAFLIPMAAGIHQLIVIFNSDQFGNTRLVSFSVLVVFLHMLFELRVNEMVCKYVTIIQHATKEIQVFFVIFATGVIAFTIGILHLLHACPTSGCERIEDEGYLPLHFFGALSATYFMMGGRYDPVDPKFSSQDWAFHIMMMIFFFFTVILMLNVLIALINVAFTKGDDGWRLTWIESRLRYIEAAENMSYHIPGYRETYDCFPREIYFTATTQQMKAYQAKLDAEINKETGKYITNVDARVEQLQKQLQEQQAKQDTHIQELKKLLLQNTR</sequence>
<evidence type="ECO:0000256" key="3">
    <source>
        <dbReference type="ARBA" id="ARBA00022737"/>
    </source>
</evidence>
<keyword evidence="2 7" id="KW-0812">Transmembrane</keyword>
<dbReference type="GeneID" id="33569833"/>
<dbReference type="RefSeq" id="XP_021878790.1">
    <property type="nucleotide sequence ID" value="XM_022027990.1"/>
</dbReference>
<evidence type="ECO:0000256" key="1">
    <source>
        <dbReference type="ARBA" id="ARBA00004141"/>
    </source>
</evidence>
<feature type="transmembrane region" description="Helical" evidence="7">
    <location>
        <begin position="1206"/>
        <end position="1224"/>
    </location>
</feature>
<evidence type="ECO:0000256" key="7">
    <source>
        <dbReference type="SAM" id="Phobius"/>
    </source>
</evidence>
<comment type="caution">
    <text evidence="9">The sequence shown here is derived from an EMBL/GenBank/DDBJ whole genome shotgun (WGS) entry which is preliminary data.</text>
</comment>
<feature type="transmembrane region" description="Helical" evidence="7">
    <location>
        <begin position="1274"/>
        <end position="1297"/>
    </location>
</feature>
<evidence type="ECO:0000313" key="9">
    <source>
        <dbReference type="EMBL" id="ORZ09337.1"/>
    </source>
</evidence>
<feature type="transmembrane region" description="Helical" evidence="7">
    <location>
        <begin position="1169"/>
        <end position="1186"/>
    </location>
</feature>
<dbReference type="GO" id="GO:0005886">
    <property type="term" value="C:plasma membrane"/>
    <property type="evidence" value="ECO:0007669"/>
    <property type="project" value="TreeGrafter"/>
</dbReference>
<evidence type="ECO:0000256" key="5">
    <source>
        <dbReference type="ARBA" id="ARBA00023136"/>
    </source>
</evidence>